<evidence type="ECO:0000313" key="7">
    <source>
        <dbReference type="Proteomes" id="UP001491349"/>
    </source>
</evidence>
<dbReference type="Proteomes" id="UP001491349">
    <property type="component" value="Unassembled WGS sequence"/>
</dbReference>
<evidence type="ECO:0000256" key="3">
    <source>
        <dbReference type="ARBA" id="ARBA00022989"/>
    </source>
</evidence>
<sequence length="151" mass="17214">MTTNNEKNIATFLHLSALTQYIIPFGNYIFPIIIWSAKKNESEFVDANGKNVLNFQLSMFLYTIVLFLIAIPIFIYSIFKNVPLNDINFDRHYVIENLSAGNITGITILGIIAVLLFFFLKVIEFVLIIYAAVKASNGEAYKYPLSIPFFK</sequence>
<accession>A0ABU9E1W7</accession>
<dbReference type="InterPro" id="IPR019109">
    <property type="entry name" value="MamF_MmsF"/>
</dbReference>
<protein>
    <submittedName>
        <fullName evidence="6">DUF4870 domain-containing protein</fullName>
    </submittedName>
</protein>
<feature type="transmembrane region" description="Helical" evidence="5">
    <location>
        <begin position="57"/>
        <end position="79"/>
    </location>
</feature>
<feature type="transmembrane region" description="Helical" evidence="5">
    <location>
        <begin position="12"/>
        <end position="37"/>
    </location>
</feature>
<keyword evidence="3 5" id="KW-1133">Transmembrane helix</keyword>
<keyword evidence="2 5" id="KW-0812">Transmembrane</keyword>
<evidence type="ECO:0000256" key="1">
    <source>
        <dbReference type="ARBA" id="ARBA00004141"/>
    </source>
</evidence>
<evidence type="ECO:0000256" key="4">
    <source>
        <dbReference type="ARBA" id="ARBA00023136"/>
    </source>
</evidence>
<proteinExistence type="predicted"/>
<name>A0ABU9E1W7_9FLAO</name>
<feature type="transmembrane region" description="Helical" evidence="5">
    <location>
        <begin position="100"/>
        <end position="133"/>
    </location>
</feature>
<keyword evidence="7" id="KW-1185">Reference proteome</keyword>
<evidence type="ECO:0000256" key="5">
    <source>
        <dbReference type="SAM" id="Phobius"/>
    </source>
</evidence>
<dbReference type="EMBL" id="JBBPCB010000006">
    <property type="protein sequence ID" value="MEK8180644.1"/>
    <property type="molecule type" value="Genomic_DNA"/>
</dbReference>
<dbReference type="Pfam" id="PF09685">
    <property type="entry name" value="MamF_MmsF"/>
    <property type="match status" value="1"/>
</dbReference>
<reference evidence="6 7" key="1">
    <citation type="submission" date="2024-04" db="EMBL/GenBank/DDBJ databases">
        <title>draft genome sequnece of Flavobacterium buctense JCM 30750.</title>
        <authorList>
            <person name="Kim D.-U."/>
        </authorList>
    </citation>
    <scope>NUCLEOTIDE SEQUENCE [LARGE SCALE GENOMIC DNA]</scope>
    <source>
        <strain evidence="6 7">JCM 30750</strain>
    </source>
</reference>
<dbReference type="RefSeq" id="WP_187660759.1">
    <property type="nucleotide sequence ID" value="NZ_JACTAB010000006.1"/>
</dbReference>
<gene>
    <name evidence="6" type="ORF">WMW71_09875</name>
</gene>
<comment type="caution">
    <text evidence="6">The sequence shown here is derived from an EMBL/GenBank/DDBJ whole genome shotgun (WGS) entry which is preliminary data.</text>
</comment>
<organism evidence="6 7">
    <name type="scientific">Flavobacterium buctense</name>
    <dbReference type="NCBI Taxonomy" id="1648146"/>
    <lineage>
        <taxon>Bacteria</taxon>
        <taxon>Pseudomonadati</taxon>
        <taxon>Bacteroidota</taxon>
        <taxon>Flavobacteriia</taxon>
        <taxon>Flavobacteriales</taxon>
        <taxon>Flavobacteriaceae</taxon>
        <taxon>Flavobacterium</taxon>
    </lineage>
</organism>
<evidence type="ECO:0000313" key="6">
    <source>
        <dbReference type="EMBL" id="MEK8180644.1"/>
    </source>
</evidence>
<keyword evidence="4 5" id="KW-0472">Membrane</keyword>
<comment type="subcellular location">
    <subcellularLocation>
        <location evidence="1">Membrane</location>
        <topology evidence="1">Multi-pass membrane protein</topology>
    </subcellularLocation>
</comment>
<evidence type="ECO:0000256" key="2">
    <source>
        <dbReference type="ARBA" id="ARBA00022692"/>
    </source>
</evidence>